<protein>
    <recommendedName>
        <fullName evidence="4">Concanavalin A-like lectin/glucanase</fullName>
    </recommendedName>
</protein>
<sequence length="262" mass="27934">MHFHAVILLLLATYASALAVPPVMRTLEEGWTNAKRFAANLAPLKPKSLYTPTKVQVARWSNSPSPSPSTSAGPAGACSGYISVYAVGQGPAGWLSATVMNVTGVYSTTTTDKTQALKVSIPCLTTNPSLLKAANGPDSKTPYVGFIQEEDEPDIAPGADNFGLIGPTASTASGAKPAVGDSYYDVITDDTTFIEASVWKYDSKTYELTAAWINTDGSSQPATLFWDTDYYWFGFTGDLGKLISEYGSNNNFATIKFYLDSA</sequence>
<proteinExistence type="predicted"/>
<feature type="signal peptide" evidence="1">
    <location>
        <begin position="1"/>
        <end position="19"/>
    </location>
</feature>
<organism evidence="2 3">
    <name type="scientific">Calocera viscosa (strain TUFC12733)</name>
    <dbReference type="NCBI Taxonomy" id="1330018"/>
    <lineage>
        <taxon>Eukaryota</taxon>
        <taxon>Fungi</taxon>
        <taxon>Dikarya</taxon>
        <taxon>Basidiomycota</taxon>
        <taxon>Agaricomycotina</taxon>
        <taxon>Dacrymycetes</taxon>
        <taxon>Dacrymycetales</taxon>
        <taxon>Dacrymycetaceae</taxon>
        <taxon>Calocera</taxon>
    </lineage>
</organism>
<dbReference type="STRING" id="1330018.A0A167QV23"/>
<keyword evidence="3" id="KW-1185">Reference proteome</keyword>
<accession>A0A167QV23</accession>
<evidence type="ECO:0008006" key="4">
    <source>
        <dbReference type="Google" id="ProtNLM"/>
    </source>
</evidence>
<evidence type="ECO:0000313" key="2">
    <source>
        <dbReference type="EMBL" id="KZP00267.1"/>
    </source>
</evidence>
<dbReference type="EMBL" id="KV417270">
    <property type="protein sequence ID" value="KZP00267.1"/>
    <property type="molecule type" value="Genomic_DNA"/>
</dbReference>
<name>A0A167QV23_CALVF</name>
<gene>
    <name evidence="2" type="ORF">CALVIDRAFT_533912</name>
</gene>
<dbReference type="Proteomes" id="UP000076738">
    <property type="component" value="Unassembled WGS sequence"/>
</dbReference>
<evidence type="ECO:0000313" key="3">
    <source>
        <dbReference type="Proteomes" id="UP000076738"/>
    </source>
</evidence>
<feature type="chain" id="PRO_5007891667" description="Concanavalin A-like lectin/glucanase" evidence="1">
    <location>
        <begin position="20"/>
        <end position="262"/>
    </location>
</feature>
<dbReference type="OrthoDB" id="4584900at2759"/>
<keyword evidence="1" id="KW-0732">Signal</keyword>
<dbReference type="AlphaFoldDB" id="A0A167QV23"/>
<evidence type="ECO:0000256" key="1">
    <source>
        <dbReference type="SAM" id="SignalP"/>
    </source>
</evidence>
<reference evidence="2 3" key="1">
    <citation type="journal article" date="2016" name="Mol. Biol. Evol.">
        <title>Comparative Genomics of Early-Diverging Mushroom-Forming Fungi Provides Insights into the Origins of Lignocellulose Decay Capabilities.</title>
        <authorList>
            <person name="Nagy L.G."/>
            <person name="Riley R."/>
            <person name="Tritt A."/>
            <person name="Adam C."/>
            <person name="Daum C."/>
            <person name="Floudas D."/>
            <person name="Sun H."/>
            <person name="Yadav J.S."/>
            <person name="Pangilinan J."/>
            <person name="Larsson K.H."/>
            <person name="Matsuura K."/>
            <person name="Barry K."/>
            <person name="Labutti K."/>
            <person name="Kuo R."/>
            <person name="Ohm R.A."/>
            <person name="Bhattacharya S.S."/>
            <person name="Shirouzu T."/>
            <person name="Yoshinaga Y."/>
            <person name="Martin F.M."/>
            <person name="Grigoriev I.V."/>
            <person name="Hibbett D.S."/>
        </authorList>
    </citation>
    <scope>NUCLEOTIDE SEQUENCE [LARGE SCALE GENOMIC DNA]</scope>
    <source>
        <strain evidence="2 3">TUFC12733</strain>
    </source>
</reference>